<accession>A0ABU5H1A9</accession>
<name>A0ABU5H1A9_9BACT</name>
<organism evidence="1 2">
    <name type="scientific">Hyalangium rubrum</name>
    <dbReference type="NCBI Taxonomy" id="3103134"/>
    <lineage>
        <taxon>Bacteria</taxon>
        <taxon>Pseudomonadati</taxon>
        <taxon>Myxococcota</taxon>
        <taxon>Myxococcia</taxon>
        <taxon>Myxococcales</taxon>
        <taxon>Cystobacterineae</taxon>
        <taxon>Archangiaceae</taxon>
        <taxon>Hyalangium</taxon>
    </lineage>
</organism>
<dbReference type="Pfam" id="PF13279">
    <property type="entry name" value="4HBT_2"/>
    <property type="match status" value="1"/>
</dbReference>
<keyword evidence="2" id="KW-1185">Reference proteome</keyword>
<evidence type="ECO:0000313" key="2">
    <source>
        <dbReference type="Proteomes" id="UP001291309"/>
    </source>
</evidence>
<dbReference type="InterPro" id="IPR029069">
    <property type="entry name" value="HotDog_dom_sf"/>
</dbReference>
<dbReference type="GO" id="GO:0016787">
    <property type="term" value="F:hydrolase activity"/>
    <property type="evidence" value="ECO:0007669"/>
    <property type="project" value="UniProtKB-KW"/>
</dbReference>
<evidence type="ECO:0000313" key="1">
    <source>
        <dbReference type="EMBL" id="MDY7227239.1"/>
    </source>
</evidence>
<dbReference type="Proteomes" id="UP001291309">
    <property type="component" value="Unassembled WGS sequence"/>
</dbReference>
<keyword evidence="1" id="KW-0378">Hydrolase</keyword>
<proteinExistence type="predicted"/>
<dbReference type="RefSeq" id="WP_321545968.1">
    <property type="nucleotide sequence ID" value="NZ_JAXIVS010000004.1"/>
</dbReference>
<protein>
    <submittedName>
        <fullName evidence="1">Acyl-CoA thioesterase</fullName>
        <ecNumber evidence="1">3.1.2.-</ecNumber>
    </submittedName>
</protein>
<reference evidence="1 2" key="1">
    <citation type="submission" date="2023-12" db="EMBL/GenBank/DDBJ databases">
        <title>the genome sequence of Hyalangium sp. s54d21.</title>
        <authorList>
            <person name="Zhang X."/>
        </authorList>
    </citation>
    <scope>NUCLEOTIDE SEQUENCE [LARGE SCALE GENOMIC DNA]</scope>
    <source>
        <strain evidence="2">s54d21</strain>
    </source>
</reference>
<dbReference type="EC" id="3.1.2.-" evidence="1"/>
<dbReference type="EMBL" id="JAXIVS010000004">
    <property type="protein sequence ID" value="MDY7227239.1"/>
    <property type="molecule type" value="Genomic_DNA"/>
</dbReference>
<comment type="caution">
    <text evidence="1">The sequence shown here is derived from an EMBL/GenBank/DDBJ whole genome shotgun (WGS) entry which is preliminary data.</text>
</comment>
<dbReference type="Gene3D" id="3.10.129.10">
    <property type="entry name" value="Hotdog Thioesterase"/>
    <property type="match status" value="1"/>
</dbReference>
<gene>
    <name evidence="1" type="ORF">SYV04_12585</name>
</gene>
<dbReference type="SUPFAM" id="SSF54637">
    <property type="entry name" value="Thioesterase/thiol ester dehydrase-isomerase"/>
    <property type="match status" value="1"/>
</dbReference>
<dbReference type="CDD" id="cd00586">
    <property type="entry name" value="4HBT"/>
    <property type="match status" value="1"/>
</dbReference>
<sequence>MRFEESAVTLRVRPNDLDSLGHVNNATALEYLEAGRWAWLDQHALRRTARVLPVVAKIEVSYRREILPQEVVVHTRVESPRSDELEEESVIYRASFRQQILIDGSAQVAVDALVQVAFIDVAERSLRSLQDFLASARNRP</sequence>